<dbReference type="GO" id="GO:0008892">
    <property type="term" value="F:guanine deaminase activity"/>
    <property type="evidence" value="ECO:0007669"/>
    <property type="project" value="UniProtKB-UniRule"/>
</dbReference>
<dbReference type="Proteomes" id="UP000219285">
    <property type="component" value="Chromosome"/>
</dbReference>
<comment type="similarity">
    <text evidence="2 8">Belongs to the metallo-dependent hydrolases superfamily. ATZ/TRZ family.</text>
</comment>
<protein>
    <recommendedName>
        <fullName evidence="3 7">Guanine deaminase</fullName>
        <shortName evidence="8">Guanase</shortName>
        <ecNumber evidence="3 7">3.5.4.3</ecNumber>
    </recommendedName>
    <alternativeName>
        <fullName evidence="8">Guanine aminohydrolase</fullName>
    </alternativeName>
</protein>
<proteinExistence type="inferred from homology"/>
<dbReference type="InterPro" id="IPR014311">
    <property type="entry name" value="Guanine_deaminase"/>
</dbReference>
<dbReference type="InterPro" id="IPR051607">
    <property type="entry name" value="Metallo-dep_hydrolases"/>
</dbReference>
<dbReference type="PANTHER" id="PTHR11271:SF6">
    <property type="entry name" value="GUANINE DEAMINASE"/>
    <property type="match status" value="1"/>
</dbReference>
<reference evidence="10 11" key="2">
    <citation type="submission" date="2020-04" db="EMBL/GenBank/DDBJ databases">
        <title>Complete genome sequence of Alteromonas pelagimontana 5.12T.</title>
        <authorList>
            <person name="Sinha R.K."/>
            <person name="Krishnan K.P."/>
            <person name="Kurian J.P."/>
        </authorList>
    </citation>
    <scope>NUCLEOTIDE SEQUENCE [LARGE SCALE GENOMIC DNA]</scope>
    <source>
        <strain evidence="10 11">5.12</strain>
    </source>
</reference>
<dbReference type="FunFam" id="3.20.20.140:FF:000022">
    <property type="entry name" value="Guanine deaminase"/>
    <property type="match status" value="1"/>
</dbReference>
<dbReference type="SUPFAM" id="SSF51556">
    <property type="entry name" value="Metallo-dependent hydrolases"/>
    <property type="match status" value="1"/>
</dbReference>
<accession>A0A6M4MA55</accession>
<dbReference type="InterPro" id="IPR032466">
    <property type="entry name" value="Metal_Hydrolase"/>
</dbReference>
<dbReference type="UniPathway" id="UPA00603">
    <property type="reaction ID" value="UER00660"/>
</dbReference>
<dbReference type="Gene3D" id="2.30.40.10">
    <property type="entry name" value="Urease, subunit C, domain 1"/>
    <property type="match status" value="1"/>
</dbReference>
<reference evidence="11" key="1">
    <citation type="submission" date="2014-12" db="EMBL/GenBank/DDBJ databases">
        <title>Complete genome sequence of a multi-drug resistant Klebsiella pneumoniae.</title>
        <authorList>
            <person name="Hua X."/>
            <person name="Chen Q."/>
            <person name="Li X."/>
            <person name="Feng Y."/>
            <person name="Ruan Z."/>
            <person name="Yu Y."/>
        </authorList>
    </citation>
    <scope>NUCLEOTIDE SEQUENCE [LARGE SCALE GENOMIC DNA]</scope>
    <source>
        <strain evidence="11">5.12</strain>
    </source>
</reference>
<dbReference type="EMBL" id="CP052766">
    <property type="protein sequence ID" value="QJR79550.1"/>
    <property type="molecule type" value="Genomic_DNA"/>
</dbReference>
<comment type="catalytic activity">
    <reaction evidence="8">
        <text>guanine + H2O + H(+) = xanthine + NH4(+)</text>
        <dbReference type="Rhea" id="RHEA:14665"/>
        <dbReference type="ChEBI" id="CHEBI:15377"/>
        <dbReference type="ChEBI" id="CHEBI:15378"/>
        <dbReference type="ChEBI" id="CHEBI:16235"/>
        <dbReference type="ChEBI" id="CHEBI:17712"/>
        <dbReference type="ChEBI" id="CHEBI:28938"/>
        <dbReference type="EC" id="3.5.4.3"/>
    </reaction>
</comment>
<dbReference type="GO" id="GO:0008270">
    <property type="term" value="F:zinc ion binding"/>
    <property type="evidence" value="ECO:0007669"/>
    <property type="project" value="UniProtKB-UniRule"/>
</dbReference>
<comment type="pathway">
    <text evidence="1 8">Purine metabolism; guanine degradation; xanthine from guanine: step 1/1.</text>
</comment>
<feature type="domain" description="Amidohydrolase-related" evidence="9">
    <location>
        <begin position="65"/>
        <end position="391"/>
    </location>
</feature>
<dbReference type="Pfam" id="PF01979">
    <property type="entry name" value="Amidohydro_1"/>
    <property type="match status" value="1"/>
</dbReference>
<evidence type="ECO:0000256" key="4">
    <source>
        <dbReference type="ARBA" id="ARBA00022723"/>
    </source>
</evidence>
<evidence type="ECO:0000256" key="3">
    <source>
        <dbReference type="ARBA" id="ARBA00012781"/>
    </source>
</evidence>
<evidence type="ECO:0000256" key="1">
    <source>
        <dbReference type="ARBA" id="ARBA00004984"/>
    </source>
</evidence>
<comment type="function">
    <text evidence="8">Catalyzes the hydrolytic deamination of guanine, producing xanthine and ammonia.</text>
</comment>
<gene>
    <name evidence="10" type="primary">guaD</name>
    <name evidence="10" type="ORF">CA267_001435</name>
</gene>
<dbReference type="PANTHER" id="PTHR11271">
    <property type="entry name" value="GUANINE DEAMINASE"/>
    <property type="match status" value="1"/>
</dbReference>
<evidence type="ECO:0000256" key="2">
    <source>
        <dbReference type="ARBA" id="ARBA00006745"/>
    </source>
</evidence>
<keyword evidence="6 8" id="KW-0862">Zinc</keyword>
<evidence type="ECO:0000256" key="6">
    <source>
        <dbReference type="ARBA" id="ARBA00022833"/>
    </source>
</evidence>
<dbReference type="InterPro" id="IPR011059">
    <property type="entry name" value="Metal-dep_hydrolase_composite"/>
</dbReference>
<comment type="cofactor">
    <cofactor evidence="8">
        <name>Zn(2+)</name>
        <dbReference type="ChEBI" id="CHEBI:29105"/>
    </cofactor>
    <text evidence="8">Binds 1 zinc ion per subunit.</text>
</comment>
<organism evidence="10 11">
    <name type="scientific">Alteromonas pelagimontana</name>
    <dbReference type="NCBI Taxonomy" id="1858656"/>
    <lineage>
        <taxon>Bacteria</taxon>
        <taxon>Pseudomonadati</taxon>
        <taxon>Pseudomonadota</taxon>
        <taxon>Gammaproteobacteria</taxon>
        <taxon>Alteromonadales</taxon>
        <taxon>Alteromonadaceae</taxon>
        <taxon>Alteromonas/Salinimonas group</taxon>
        <taxon>Alteromonas</taxon>
    </lineage>
</organism>
<dbReference type="OrthoDB" id="9787621at2"/>
<name>A0A6M4MA55_9ALTE</name>
<evidence type="ECO:0000256" key="8">
    <source>
        <dbReference type="RuleBase" id="RU366009"/>
    </source>
</evidence>
<evidence type="ECO:0000259" key="9">
    <source>
        <dbReference type="Pfam" id="PF01979"/>
    </source>
</evidence>
<dbReference type="NCBIfam" id="TIGR02967">
    <property type="entry name" value="guan_deamin"/>
    <property type="match status" value="1"/>
</dbReference>
<keyword evidence="4 8" id="KW-0479">Metal-binding</keyword>
<keyword evidence="5 8" id="KW-0378">Hydrolase</keyword>
<sequence>MLKQQLFRASILHFPHATTDPKNEVEYIEDGALVIEGERILATGDFASVHQQYSTAQVNDYRGKWIVPGFIDSHLHYPQTEMIGCYGSQLLTWLENFTFPTEQKFADDDYARKIAEVFLNQLLKNGTTTGLVFSSVHKSATDILFDVANEMKMALVTGKVCMDRNCPEFLRDTADSAHQESAQLIEKWHGKGRNYYALTPRFAPTSSDHQLGALAELAAQFPDVFIQTHLSENLEEVEWVKSLFPHAKGYLDVYDKYNLVRERATFGHCLHLTDEEWQRMAQAKATIAFCPTSNLFLGSGLFDMARAKQEKIHVTLGTDVGGGTGFNMLRTYGEAYKVCQLKNYPLAPMEGLYMMTQGAAVAHKLETSVGNLNPGTHADFVVLEPQFDELTRLRLNRSCSAEDMVFAMSMLADDRATFETWVAGTKRYSKEKEFADAMA</sequence>
<dbReference type="EC" id="3.5.4.3" evidence="3 7"/>
<evidence type="ECO:0000313" key="10">
    <source>
        <dbReference type="EMBL" id="QJR79550.1"/>
    </source>
</evidence>
<evidence type="ECO:0000313" key="11">
    <source>
        <dbReference type="Proteomes" id="UP000219285"/>
    </source>
</evidence>
<dbReference type="GO" id="GO:0005829">
    <property type="term" value="C:cytosol"/>
    <property type="evidence" value="ECO:0007669"/>
    <property type="project" value="TreeGrafter"/>
</dbReference>
<dbReference type="Gene3D" id="3.20.20.140">
    <property type="entry name" value="Metal-dependent hydrolases"/>
    <property type="match status" value="1"/>
</dbReference>
<evidence type="ECO:0000256" key="5">
    <source>
        <dbReference type="ARBA" id="ARBA00022801"/>
    </source>
</evidence>
<dbReference type="GO" id="GO:0006147">
    <property type="term" value="P:guanine catabolic process"/>
    <property type="evidence" value="ECO:0007669"/>
    <property type="project" value="UniProtKB-UniRule"/>
</dbReference>
<dbReference type="AlphaFoldDB" id="A0A6M4MA55"/>
<keyword evidence="11" id="KW-1185">Reference proteome</keyword>
<dbReference type="InterPro" id="IPR006680">
    <property type="entry name" value="Amidohydro-rel"/>
</dbReference>
<dbReference type="SUPFAM" id="SSF51338">
    <property type="entry name" value="Composite domain of metallo-dependent hydrolases"/>
    <property type="match status" value="1"/>
</dbReference>
<dbReference type="NCBIfam" id="NF006679">
    <property type="entry name" value="PRK09228.1"/>
    <property type="match status" value="1"/>
</dbReference>
<dbReference type="KEGG" id="apel:CA267_001435"/>
<evidence type="ECO:0000256" key="7">
    <source>
        <dbReference type="NCBIfam" id="TIGR02967"/>
    </source>
</evidence>
<dbReference type="RefSeq" id="WP_075609120.1">
    <property type="nucleotide sequence ID" value="NZ_CP052766.1"/>
</dbReference>